<protein>
    <submittedName>
        <fullName evidence="2">Integrase</fullName>
    </submittedName>
</protein>
<dbReference type="GO" id="GO:0015074">
    <property type="term" value="P:DNA integration"/>
    <property type="evidence" value="ECO:0007669"/>
    <property type="project" value="InterPro"/>
</dbReference>
<name>A0A246WQT2_9BURK</name>
<organism evidence="2 3">
    <name type="scientific">Herbaspirillum robiniae</name>
    <dbReference type="NCBI Taxonomy" id="2014887"/>
    <lineage>
        <taxon>Bacteria</taxon>
        <taxon>Pseudomonadati</taxon>
        <taxon>Pseudomonadota</taxon>
        <taxon>Betaproteobacteria</taxon>
        <taxon>Burkholderiales</taxon>
        <taxon>Oxalobacteraceae</taxon>
        <taxon>Herbaspirillum</taxon>
    </lineage>
</organism>
<sequence length="482" mass="53850">MPSQAALDALPKVFLFATEPADVLVSATTAILCSAPDRISEVLGLPVNCEVRQKKDSSEEDAYGLRWWPAKGAAPMVKWIIPSMIGVVEEAVRKIRRLTDEARKIALWYEENPTHLYLTEELEHFRSEKLLSMADVGEIIFANKVDKSVPGVWCDTHRIPKYKDGNQGYVRFADVEVAVLNQLPRGFPVANEKTGLKYSESLFIVQRNALSASKTRISCVIEPVTHPQIHNRLGARSTTGIRSIFDRHGFYELDGSPIRVHTHQFRHYLNTLAQAGGLSQLDIAKWSGRKNVKQNKYYDHETPAAIVDRIRTAVGDDTRMFGPLAKGPQVALIKRDEFARLKVPTAHTTDFGYCIHDYVMSPCQMHRDCLNCGEQVCVKGESEKENRIRHAYAEAARLLAMAEQAERDGDLGAGAWAKHHRTQLERITGLIQILDNPTVPDGAVIQLMPIDIPSRLEHAEQACALSISPVGESMPPAFKEET</sequence>
<evidence type="ECO:0000313" key="2">
    <source>
        <dbReference type="EMBL" id="OWY27966.1"/>
    </source>
</evidence>
<accession>A0A246WQT2</accession>
<dbReference type="Gene3D" id="1.10.443.10">
    <property type="entry name" value="Intergrase catalytic core"/>
    <property type="match status" value="1"/>
</dbReference>
<evidence type="ECO:0000256" key="1">
    <source>
        <dbReference type="ARBA" id="ARBA00023172"/>
    </source>
</evidence>
<keyword evidence="1" id="KW-0233">DNA recombination</keyword>
<gene>
    <name evidence="2" type="ORF">CEJ42_17000</name>
</gene>
<dbReference type="Proteomes" id="UP000197596">
    <property type="component" value="Unassembled WGS sequence"/>
</dbReference>
<dbReference type="GO" id="GO:0006310">
    <property type="term" value="P:DNA recombination"/>
    <property type="evidence" value="ECO:0007669"/>
    <property type="project" value="UniProtKB-KW"/>
</dbReference>
<dbReference type="InterPro" id="IPR011010">
    <property type="entry name" value="DNA_brk_join_enz"/>
</dbReference>
<comment type="caution">
    <text evidence="2">The sequence shown here is derived from an EMBL/GenBank/DDBJ whole genome shotgun (WGS) entry which is preliminary data.</text>
</comment>
<evidence type="ECO:0000313" key="3">
    <source>
        <dbReference type="Proteomes" id="UP000197596"/>
    </source>
</evidence>
<reference evidence="2 3" key="1">
    <citation type="submission" date="2017-06" db="EMBL/GenBank/DDBJ databases">
        <title>Herbaspirillum phytohormonus sp. nov., isolated from the root nodule of Robinia pseudoacacia in lead-zinc mine.</title>
        <authorList>
            <person name="Fan M."/>
            <person name="Lin Y."/>
        </authorList>
    </citation>
    <scope>NUCLEOTIDE SEQUENCE [LARGE SCALE GENOMIC DNA]</scope>
    <source>
        <strain evidence="2 3">HZ10</strain>
    </source>
</reference>
<dbReference type="EMBL" id="NJGU01000009">
    <property type="protein sequence ID" value="OWY27966.1"/>
    <property type="molecule type" value="Genomic_DNA"/>
</dbReference>
<dbReference type="AlphaFoldDB" id="A0A246WQT2"/>
<dbReference type="GO" id="GO:0003677">
    <property type="term" value="F:DNA binding"/>
    <property type="evidence" value="ECO:0007669"/>
    <property type="project" value="InterPro"/>
</dbReference>
<dbReference type="InterPro" id="IPR013762">
    <property type="entry name" value="Integrase-like_cat_sf"/>
</dbReference>
<proteinExistence type="predicted"/>
<dbReference type="SUPFAM" id="SSF56349">
    <property type="entry name" value="DNA breaking-rejoining enzymes"/>
    <property type="match status" value="1"/>
</dbReference>